<feature type="transmembrane region" description="Helical" evidence="7">
    <location>
        <begin position="162"/>
        <end position="180"/>
    </location>
</feature>
<proteinExistence type="inferred from homology"/>
<dbReference type="FunFam" id="1.20.1740.10:FF:000039">
    <property type="entry name" value="Neutral amino acid transporter (Eurofung)"/>
    <property type="match status" value="1"/>
</dbReference>
<evidence type="ECO:0000256" key="4">
    <source>
        <dbReference type="ARBA" id="ARBA00022989"/>
    </source>
</evidence>
<dbReference type="HOGENOM" id="CLU_027816_3_1_1"/>
<dbReference type="GO" id="GO:0015179">
    <property type="term" value="F:L-amino acid transmembrane transporter activity"/>
    <property type="evidence" value="ECO:0007669"/>
    <property type="project" value="TreeGrafter"/>
</dbReference>
<keyword evidence="4 7" id="KW-1133">Transmembrane helix</keyword>
<dbReference type="STRING" id="1182541.W9YW23"/>
<organism evidence="9 10">
    <name type="scientific">Capronia coronata CBS 617.96</name>
    <dbReference type="NCBI Taxonomy" id="1182541"/>
    <lineage>
        <taxon>Eukaryota</taxon>
        <taxon>Fungi</taxon>
        <taxon>Dikarya</taxon>
        <taxon>Ascomycota</taxon>
        <taxon>Pezizomycotina</taxon>
        <taxon>Eurotiomycetes</taxon>
        <taxon>Chaetothyriomycetidae</taxon>
        <taxon>Chaetothyriales</taxon>
        <taxon>Herpotrichiellaceae</taxon>
        <taxon>Capronia</taxon>
    </lineage>
</organism>
<comment type="subcellular location">
    <subcellularLocation>
        <location evidence="1">Membrane</location>
        <topology evidence="1">Multi-pass membrane protein</topology>
    </subcellularLocation>
</comment>
<evidence type="ECO:0000313" key="10">
    <source>
        <dbReference type="Proteomes" id="UP000019484"/>
    </source>
</evidence>
<keyword evidence="10" id="KW-1185">Reference proteome</keyword>
<feature type="transmembrane region" description="Helical" evidence="7">
    <location>
        <begin position="228"/>
        <end position="258"/>
    </location>
</feature>
<dbReference type="InterPro" id="IPR013057">
    <property type="entry name" value="AA_transpt_TM"/>
</dbReference>
<feature type="transmembrane region" description="Helical" evidence="7">
    <location>
        <begin position="187"/>
        <end position="208"/>
    </location>
</feature>
<dbReference type="Pfam" id="PF01490">
    <property type="entry name" value="Aa_trans"/>
    <property type="match status" value="1"/>
</dbReference>
<dbReference type="eggNOG" id="ENOG502RX9H">
    <property type="taxonomic scope" value="Eukaryota"/>
</dbReference>
<dbReference type="GO" id="GO:0016020">
    <property type="term" value="C:membrane"/>
    <property type="evidence" value="ECO:0007669"/>
    <property type="project" value="UniProtKB-SubCell"/>
</dbReference>
<dbReference type="OrthoDB" id="40134at2759"/>
<name>W9YW23_9EURO</name>
<evidence type="ECO:0000256" key="3">
    <source>
        <dbReference type="ARBA" id="ARBA00022692"/>
    </source>
</evidence>
<evidence type="ECO:0000256" key="2">
    <source>
        <dbReference type="ARBA" id="ARBA00008066"/>
    </source>
</evidence>
<evidence type="ECO:0000256" key="6">
    <source>
        <dbReference type="SAM" id="MobiDB-lite"/>
    </source>
</evidence>
<dbReference type="GeneID" id="19156759"/>
<feature type="domain" description="Amino acid transporter transmembrane" evidence="8">
    <location>
        <begin position="48"/>
        <end position="441"/>
    </location>
</feature>
<reference evidence="9 10" key="1">
    <citation type="submission" date="2013-03" db="EMBL/GenBank/DDBJ databases">
        <title>The Genome Sequence of Capronia coronata CBS 617.96.</title>
        <authorList>
            <consortium name="The Broad Institute Genomics Platform"/>
            <person name="Cuomo C."/>
            <person name="de Hoog S."/>
            <person name="Gorbushina A."/>
            <person name="Walker B."/>
            <person name="Young S.K."/>
            <person name="Zeng Q."/>
            <person name="Gargeya S."/>
            <person name="Fitzgerald M."/>
            <person name="Haas B."/>
            <person name="Abouelleil A."/>
            <person name="Allen A.W."/>
            <person name="Alvarado L."/>
            <person name="Arachchi H.M."/>
            <person name="Berlin A.M."/>
            <person name="Chapman S.B."/>
            <person name="Gainer-Dewar J."/>
            <person name="Goldberg J."/>
            <person name="Griggs A."/>
            <person name="Gujja S."/>
            <person name="Hansen M."/>
            <person name="Howarth C."/>
            <person name="Imamovic A."/>
            <person name="Ireland A."/>
            <person name="Larimer J."/>
            <person name="McCowan C."/>
            <person name="Murphy C."/>
            <person name="Pearson M."/>
            <person name="Poon T.W."/>
            <person name="Priest M."/>
            <person name="Roberts A."/>
            <person name="Saif S."/>
            <person name="Shea T."/>
            <person name="Sisk P."/>
            <person name="Sykes S."/>
            <person name="Wortman J."/>
            <person name="Nusbaum C."/>
            <person name="Birren B."/>
        </authorList>
    </citation>
    <scope>NUCLEOTIDE SEQUENCE [LARGE SCALE GENOMIC DNA]</scope>
    <source>
        <strain evidence="9 10">CBS 617.96</strain>
    </source>
</reference>
<dbReference type="Gene3D" id="1.20.1740.10">
    <property type="entry name" value="Amino acid/polyamine transporter I"/>
    <property type="match status" value="1"/>
</dbReference>
<feature type="transmembrane region" description="Helical" evidence="7">
    <location>
        <begin position="378"/>
        <end position="402"/>
    </location>
</feature>
<dbReference type="RefSeq" id="XP_007720960.1">
    <property type="nucleotide sequence ID" value="XM_007722770.1"/>
</dbReference>
<evidence type="ECO:0000256" key="1">
    <source>
        <dbReference type="ARBA" id="ARBA00004141"/>
    </source>
</evidence>
<feature type="transmembrane region" description="Helical" evidence="7">
    <location>
        <begin position="312"/>
        <end position="331"/>
    </location>
</feature>
<dbReference type="PANTHER" id="PTHR22950:SF697">
    <property type="entry name" value="AMINO ACID TRANSPORTER (EUROFUNG)"/>
    <property type="match status" value="1"/>
</dbReference>
<keyword evidence="3 7" id="KW-0812">Transmembrane</keyword>
<feature type="transmembrane region" description="Helical" evidence="7">
    <location>
        <begin position="131"/>
        <end position="156"/>
    </location>
</feature>
<feature type="transmembrane region" description="Helical" evidence="7">
    <location>
        <begin position="352"/>
        <end position="372"/>
    </location>
</feature>
<dbReference type="PANTHER" id="PTHR22950">
    <property type="entry name" value="AMINO ACID TRANSPORTER"/>
    <property type="match status" value="1"/>
</dbReference>
<feature type="transmembrane region" description="Helical" evidence="7">
    <location>
        <begin position="80"/>
        <end position="98"/>
    </location>
</feature>
<accession>W9YW23</accession>
<comment type="caution">
    <text evidence="9">The sequence shown here is derived from an EMBL/GenBank/DDBJ whole genome shotgun (WGS) entry which is preliminary data.</text>
</comment>
<gene>
    <name evidence="9" type="ORF">A1O1_01858</name>
</gene>
<feature type="region of interest" description="Disordered" evidence="6">
    <location>
        <begin position="1"/>
        <end position="24"/>
    </location>
</feature>
<evidence type="ECO:0000313" key="9">
    <source>
        <dbReference type="EMBL" id="EXJ93466.1"/>
    </source>
</evidence>
<feature type="transmembrane region" description="Helical" evidence="7">
    <location>
        <begin position="56"/>
        <end position="74"/>
    </location>
</feature>
<protein>
    <recommendedName>
        <fullName evidence="8">Amino acid transporter transmembrane domain-containing protein</fullName>
    </recommendedName>
</protein>
<keyword evidence="5 7" id="KW-0472">Membrane</keyword>
<dbReference type="AlphaFoldDB" id="W9YW23"/>
<evidence type="ECO:0000256" key="5">
    <source>
        <dbReference type="ARBA" id="ARBA00023136"/>
    </source>
</evidence>
<dbReference type="Proteomes" id="UP000019484">
    <property type="component" value="Unassembled WGS sequence"/>
</dbReference>
<sequence>MAEKKTSHEIGPVHTDSLQEGDLSGFEKDPLESHEVFQKVEGGVDFRTVSWQRATIIFLKIIFATGVLSIPSAMYSLGAVGGAILIVVVGALNTYTAMIQGDFRNSHPECHTLADMGYVVGGFWFREAIGFLYIAAYVLCTGSGIVGLSVAFNALSDHAACTVWWAFLSFAIITACASVRTFEKIGWLTWAGFVSIFAAVFIVVIGVTTRDRPAAAPQTGPYDLGYHAIGMATFAEGMTATATIFVSSAGTSAFLPVIAEMAKPKDYRKALFLCMGFVTACYLAFSLVMYRWCGQWVANPSLGSAGGTLKKASYGVGLIGLAVSGCLYQHVAAKYIFVRILRGTRHLQHNTVIHWVTWLGCTITLGAIAFILAEAIVIFSYLIALTGTICFAPMAICVPAILYMYDYRQDLKSGSVAKKAWYWFHAFLVLLGAFITVGGTYAVIKSILAAYANGEIGNAFDCADNSGSTAH</sequence>
<feature type="transmembrane region" description="Helical" evidence="7">
    <location>
        <begin position="270"/>
        <end position="292"/>
    </location>
</feature>
<feature type="transmembrane region" description="Helical" evidence="7">
    <location>
        <begin position="422"/>
        <end position="444"/>
    </location>
</feature>
<comment type="similarity">
    <text evidence="2">Belongs to the amino acid/polyamine transporter 2 family.</text>
</comment>
<evidence type="ECO:0000259" key="8">
    <source>
        <dbReference type="Pfam" id="PF01490"/>
    </source>
</evidence>
<evidence type="ECO:0000256" key="7">
    <source>
        <dbReference type="SAM" id="Phobius"/>
    </source>
</evidence>
<dbReference type="EMBL" id="AMWN01000002">
    <property type="protein sequence ID" value="EXJ93466.1"/>
    <property type="molecule type" value="Genomic_DNA"/>
</dbReference>